<feature type="compositionally biased region" description="Low complexity" evidence="1">
    <location>
        <begin position="545"/>
        <end position="555"/>
    </location>
</feature>
<gene>
    <name evidence="3" type="primary">LOC112687474</name>
</gene>
<dbReference type="AlphaFoldDB" id="A0A8B8G051"/>
<feature type="compositionally biased region" description="Basic residues" evidence="1">
    <location>
        <begin position="556"/>
        <end position="568"/>
    </location>
</feature>
<evidence type="ECO:0000256" key="1">
    <source>
        <dbReference type="SAM" id="MobiDB-lite"/>
    </source>
</evidence>
<feature type="region of interest" description="Disordered" evidence="1">
    <location>
        <begin position="545"/>
        <end position="576"/>
    </location>
</feature>
<feature type="region of interest" description="Disordered" evidence="1">
    <location>
        <begin position="400"/>
        <end position="443"/>
    </location>
</feature>
<dbReference type="Proteomes" id="UP000694846">
    <property type="component" value="Unplaced"/>
</dbReference>
<feature type="compositionally biased region" description="Polar residues" evidence="1">
    <location>
        <begin position="403"/>
        <end position="417"/>
    </location>
</feature>
<dbReference type="PANTHER" id="PTHR41156:SF1">
    <property type="entry name" value="ZASP-LIKE MOTIF DOMAIN-CONTAINING PROTEIN"/>
    <property type="match status" value="1"/>
</dbReference>
<evidence type="ECO:0000313" key="3">
    <source>
        <dbReference type="RefSeq" id="XP_025415981.1"/>
    </source>
</evidence>
<dbReference type="RefSeq" id="XP_025415981.1">
    <property type="nucleotide sequence ID" value="XM_025560196.1"/>
</dbReference>
<accession>A0A8B8G051</accession>
<organism evidence="2 3">
    <name type="scientific">Sipha flava</name>
    <name type="common">yellow sugarcane aphid</name>
    <dbReference type="NCBI Taxonomy" id="143950"/>
    <lineage>
        <taxon>Eukaryota</taxon>
        <taxon>Metazoa</taxon>
        <taxon>Ecdysozoa</taxon>
        <taxon>Arthropoda</taxon>
        <taxon>Hexapoda</taxon>
        <taxon>Insecta</taxon>
        <taxon>Pterygota</taxon>
        <taxon>Neoptera</taxon>
        <taxon>Paraneoptera</taxon>
        <taxon>Hemiptera</taxon>
        <taxon>Sternorrhyncha</taxon>
        <taxon>Aphidomorpha</taxon>
        <taxon>Aphidoidea</taxon>
        <taxon>Aphididae</taxon>
        <taxon>Sipha</taxon>
    </lineage>
</organism>
<reference evidence="3" key="1">
    <citation type="submission" date="2025-08" db="UniProtKB">
        <authorList>
            <consortium name="RefSeq"/>
        </authorList>
    </citation>
    <scope>IDENTIFICATION</scope>
    <source>
        <tissue evidence="3">Whole body</tissue>
    </source>
</reference>
<feature type="region of interest" description="Disordered" evidence="1">
    <location>
        <begin position="281"/>
        <end position="352"/>
    </location>
</feature>
<evidence type="ECO:0000313" key="2">
    <source>
        <dbReference type="Proteomes" id="UP000694846"/>
    </source>
</evidence>
<name>A0A8B8G051_9HEMI</name>
<feature type="region of interest" description="Disordered" evidence="1">
    <location>
        <begin position="25"/>
        <end position="54"/>
    </location>
</feature>
<dbReference type="OrthoDB" id="6372047at2759"/>
<feature type="compositionally biased region" description="Basic and acidic residues" evidence="1">
    <location>
        <begin position="281"/>
        <end position="291"/>
    </location>
</feature>
<sequence length="596" mass="67075">MYNRQNQNQGEARLELLLDDLQSTLPRKNHGLNNTSSTGYREVTKSTSRTIGNGQTETNKEYEIQYLNPANKSAVLTERLPDLQSVDLLRQTNGGKNAGYETVSSYQYKKSTENKSTVPRHETNSVNMRQSISELDSLLDDLNHAQRVGFSNSGVSRHEITTTESNIEPLRSSTPYKQYSKYEDHKYGSLNRTKVPGTNEVISTYESSIINGEPSDLVDAPRSYTKLLQNQAPGTYQTSVYSKETTKKIIPGTTTYSTYQKFGSPTTDPGQSKVYNYSEEYRTENKNRSLRDLPPSPRSHRSSSPRSPSPHRSPSPVSFAQPPEPRNYSSSQSYTNRTVSPQPVQKFSPSDPSRINEEVTWVAHATPPVTRRFPVSVDNTFATPPGQTVYSYKYLSETRENTKYGQPNGYTKPTYQDQLPLRQSPFPRDEADTPGLQNPPKRLDDLMASFGDRTDYTTYHNNREYHSNVNNYQSKTNEHENNKAVAEYTIPIKKPYSETQTPEHKTPEKLTEVKEAEVTQSIAGPAVFYPPGSTTFVKKEEVMQQQGQSGQGQMKAKAKGMYKYKSKSKSKEKSSSGATMVPVCLPMCCAMPCVIM</sequence>
<keyword evidence="2" id="KW-1185">Reference proteome</keyword>
<protein>
    <submittedName>
        <fullName evidence="3">Uncharacterized protein LOC112687474 isoform X1</fullName>
    </submittedName>
</protein>
<dbReference type="GeneID" id="112687474"/>
<feature type="compositionally biased region" description="Polar residues" evidence="1">
    <location>
        <begin position="327"/>
        <end position="352"/>
    </location>
</feature>
<proteinExistence type="predicted"/>
<dbReference type="PANTHER" id="PTHR41156">
    <property type="entry name" value="AGAP006184-PA"/>
    <property type="match status" value="1"/>
</dbReference>